<dbReference type="PROSITE" id="PS50043">
    <property type="entry name" value="HTH_LUXR_2"/>
    <property type="match status" value="1"/>
</dbReference>
<dbReference type="InterPro" id="IPR036388">
    <property type="entry name" value="WH-like_DNA-bd_sf"/>
</dbReference>
<keyword evidence="3" id="KW-0804">Transcription</keyword>
<protein>
    <submittedName>
        <fullName evidence="5">LuxR family transcriptional regulator</fullName>
    </submittedName>
</protein>
<dbReference type="InterPro" id="IPR027417">
    <property type="entry name" value="P-loop_NTPase"/>
</dbReference>
<dbReference type="EMBL" id="CP060286">
    <property type="protein sequence ID" value="QNK39126.1"/>
    <property type="molecule type" value="Genomic_DNA"/>
</dbReference>
<dbReference type="PRINTS" id="PR00038">
    <property type="entry name" value="HTHLUXR"/>
</dbReference>
<dbReference type="Pfam" id="PF00196">
    <property type="entry name" value="GerE"/>
    <property type="match status" value="1"/>
</dbReference>
<reference evidence="5 6" key="1">
    <citation type="submission" date="2020-08" db="EMBL/GenBank/DDBJ databases">
        <title>The isolate Caproiciproducens sp. 7D4C2 produces n-caproate at mildly acidic conditions from hexoses: genome and rBOX comparison with related strains and chain-elongating bacteria.</title>
        <authorList>
            <person name="Esquivel-Elizondo S."/>
            <person name="Bagci C."/>
            <person name="Temovska M."/>
            <person name="Jeon B.S."/>
            <person name="Bessarab I."/>
            <person name="Williams R.B.H."/>
            <person name="Huson D.H."/>
            <person name="Angenent L.T."/>
        </authorList>
    </citation>
    <scope>NUCLEOTIDE SEQUENCE [LARGE SCALE GENOMIC DNA]</scope>
    <source>
        <strain evidence="5 6">7D4C2</strain>
    </source>
</reference>
<evidence type="ECO:0000256" key="1">
    <source>
        <dbReference type="ARBA" id="ARBA00023015"/>
    </source>
</evidence>
<evidence type="ECO:0000313" key="6">
    <source>
        <dbReference type="Proteomes" id="UP000515909"/>
    </source>
</evidence>
<evidence type="ECO:0000256" key="3">
    <source>
        <dbReference type="ARBA" id="ARBA00023163"/>
    </source>
</evidence>
<dbReference type="InterPro" id="IPR016032">
    <property type="entry name" value="Sig_transdc_resp-reg_C-effctor"/>
</dbReference>
<dbReference type="SUPFAM" id="SSF46894">
    <property type="entry name" value="C-terminal effector domain of the bipartite response regulators"/>
    <property type="match status" value="1"/>
</dbReference>
<gene>
    <name evidence="5" type="ORF">HCR03_10025</name>
</gene>
<dbReference type="RefSeq" id="WP_187034158.1">
    <property type="nucleotide sequence ID" value="NZ_CP060286.1"/>
</dbReference>
<dbReference type="PANTHER" id="PTHR44688:SF16">
    <property type="entry name" value="DNA-BINDING TRANSCRIPTIONAL ACTIVATOR DEVR_DOSR"/>
    <property type="match status" value="1"/>
</dbReference>
<dbReference type="CDD" id="cd06170">
    <property type="entry name" value="LuxR_C_like"/>
    <property type="match status" value="1"/>
</dbReference>
<dbReference type="InterPro" id="IPR000792">
    <property type="entry name" value="Tscrpt_reg_LuxR_C"/>
</dbReference>
<sequence length="819" mass="92651">MDRPKHLIRKRLNSLLFSIDTYPLTIVEAPAGYGKTTAVKDYLSGRRDDVVWLSFQRMHGLSEIWSRFAEEMGKRDPSIGAKLAELGPPADTPRREKAFSILNELELKRSVVVVLDNYELAVGTGLTELLLRLGEEDIENLHLAVLTRDTSDFDLALSLARERCCVISRAQLKFTADEVRGYCMLTQFRITDDAVNKLIVYADGWISLLYVMLAGMEKGIPIGMTPTLDELIDQTLFQVHNENIRHYLLQLSVMDSFTARQADSVTGRQDSYELLRILRKKNAFIQYDGQERLYRIHPVLLDFLRARQNFSSEEERALYARLGEWLLQENDLRPAYSCLARAGKTERILSHMNRTLPIRNLYTDFDGADEVFESGSQELLTEYPVAYLRYLFFSMVSGKKSVVADLPRRLDRLEAVFRRKKGIGGVERDRILAEILCVRKFTAFNRLKAMHAYNDEILRLLNGRQSSIMLQVNEFTFGLPHYLYLYFRDAGSLKSLAELSQYNFHPAFSDGCGIGSDSLALAELACETGDFRTAVSESRKAVYKAETKAQISIMICARFCGARANFALGQLQTARELLRALREDAEKQSNPIYLSMARLCEGYFCVPLEMPIPQWLKDGRLSSLSLYFGGMGFDRLVYGKALLAQGEYLKLEALSDSFDASFSVFQNRLGFLHGAILRAAAKAHLSNAEAAVPELIRALDMAKPDGIVLPFAECARHLLPVFRALPKNAHEDTFARRAQEICASYLEAVRPLLSEDRSLTAREIEVLRCLDRGLTRNEIADRLFISPGTVKTHLRAIYQKLDADGKVSALRAARQNGLL</sequence>
<dbReference type="PANTHER" id="PTHR44688">
    <property type="entry name" value="DNA-BINDING TRANSCRIPTIONAL ACTIVATOR DEVR_DOSR"/>
    <property type="match status" value="1"/>
</dbReference>
<dbReference type="GO" id="GO:0006355">
    <property type="term" value="P:regulation of DNA-templated transcription"/>
    <property type="evidence" value="ECO:0007669"/>
    <property type="project" value="InterPro"/>
</dbReference>
<evidence type="ECO:0000256" key="2">
    <source>
        <dbReference type="ARBA" id="ARBA00023125"/>
    </source>
</evidence>
<dbReference type="AlphaFoldDB" id="A0A7G8T685"/>
<dbReference type="SUPFAM" id="SSF52540">
    <property type="entry name" value="P-loop containing nucleoside triphosphate hydrolases"/>
    <property type="match status" value="1"/>
</dbReference>
<evidence type="ECO:0000259" key="4">
    <source>
        <dbReference type="PROSITE" id="PS50043"/>
    </source>
</evidence>
<keyword evidence="2" id="KW-0238">DNA-binding</keyword>
<keyword evidence="1" id="KW-0805">Transcription regulation</keyword>
<name>A0A7G8T685_9FIRM</name>
<proteinExistence type="predicted"/>
<feature type="domain" description="HTH luxR-type" evidence="4">
    <location>
        <begin position="752"/>
        <end position="817"/>
    </location>
</feature>
<dbReference type="GO" id="GO:0003677">
    <property type="term" value="F:DNA binding"/>
    <property type="evidence" value="ECO:0007669"/>
    <property type="project" value="UniProtKB-KW"/>
</dbReference>
<dbReference type="Proteomes" id="UP000515909">
    <property type="component" value="Chromosome"/>
</dbReference>
<dbReference type="InterPro" id="IPR059106">
    <property type="entry name" value="WHD_MalT"/>
</dbReference>
<organism evidence="5 6">
    <name type="scientific">Caproicibacter fermentans</name>
    <dbReference type="NCBI Taxonomy" id="2576756"/>
    <lineage>
        <taxon>Bacteria</taxon>
        <taxon>Bacillati</taxon>
        <taxon>Bacillota</taxon>
        <taxon>Clostridia</taxon>
        <taxon>Eubacteriales</taxon>
        <taxon>Acutalibacteraceae</taxon>
        <taxon>Caproicibacter</taxon>
    </lineage>
</organism>
<dbReference type="Pfam" id="PF25873">
    <property type="entry name" value="WHD_MalT"/>
    <property type="match status" value="1"/>
</dbReference>
<evidence type="ECO:0000313" key="5">
    <source>
        <dbReference type="EMBL" id="QNK39126.1"/>
    </source>
</evidence>
<dbReference type="SMART" id="SM00421">
    <property type="entry name" value="HTH_LUXR"/>
    <property type="match status" value="1"/>
</dbReference>
<dbReference type="KEGG" id="cfem:HCR03_10025"/>
<dbReference type="Gene3D" id="1.10.10.10">
    <property type="entry name" value="Winged helix-like DNA-binding domain superfamily/Winged helix DNA-binding domain"/>
    <property type="match status" value="1"/>
</dbReference>
<accession>A0A7G8T685</accession>